<evidence type="ECO:0000313" key="2">
    <source>
        <dbReference type="Proteomes" id="UP001153332"/>
    </source>
</evidence>
<dbReference type="EMBL" id="JAPUUL010001084">
    <property type="protein sequence ID" value="KAJ8128389.1"/>
    <property type="molecule type" value="Genomic_DNA"/>
</dbReference>
<keyword evidence="2" id="KW-1185">Reference proteome</keyword>
<name>A0ACC2JLL1_9PEZI</name>
<sequence length="108" mass="11975">MQNKLRHAPGSDTIFALLARHPFTHARTPRASTHKRLFEASGKETIRLQRAGRDARTTQTGRNVGSGHPSPFDGLTACLYWLPLGPETEGKLFTGWLQIPGWAAMDTH</sequence>
<accession>A0ACC2JLL1</accession>
<gene>
    <name evidence="1" type="ORF">O1611_g5243</name>
</gene>
<comment type="caution">
    <text evidence="1">The sequence shown here is derived from an EMBL/GenBank/DDBJ whole genome shotgun (WGS) entry which is preliminary data.</text>
</comment>
<reference evidence="1" key="1">
    <citation type="submission" date="2022-12" db="EMBL/GenBank/DDBJ databases">
        <title>Genome Sequence of Lasiodiplodia mahajangana.</title>
        <authorList>
            <person name="Buettner E."/>
        </authorList>
    </citation>
    <scope>NUCLEOTIDE SEQUENCE</scope>
    <source>
        <strain evidence="1">VT137</strain>
    </source>
</reference>
<dbReference type="Proteomes" id="UP001153332">
    <property type="component" value="Unassembled WGS sequence"/>
</dbReference>
<evidence type="ECO:0000313" key="1">
    <source>
        <dbReference type="EMBL" id="KAJ8128389.1"/>
    </source>
</evidence>
<protein>
    <submittedName>
        <fullName evidence="1">Uncharacterized protein</fullName>
    </submittedName>
</protein>
<organism evidence="1 2">
    <name type="scientific">Lasiodiplodia mahajangana</name>
    <dbReference type="NCBI Taxonomy" id="1108764"/>
    <lineage>
        <taxon>Eukaryota</taxon>
        <taxon>Fungi</taxon>
        <taxon>Dikarya</taxon>
        <taxon>Ascomycota</taxon>
        <taxon>Pezizomycotina</taxon>
        <taxon>Dothideomycetes</taxon>
        <taxon>Dothideomycetes incertae sedis</taxon>
        <taxon>Botryosphaeriales</taxon>
        <taxon>Botryosphaeriaceae</taxon>
        <taxon>Lasiodiplodia</taxon>
    </lineage>
</organism>
<proteinExistence type="predicted"/>